<accession>A0A7I8CZ78</accession>
<name>A0A7I8CZ78_9FIRM</name>
<sequence>MSKRIRQGLAVLLTLCILFTLPVISSMAAEPAINVTPDADTSSAVVDIMIPDAANEEVSVICMTPDFEGTDVNQWAANPSMISYLDQITLDETGAGQITFQTREEAVAGKYLMIVGWSGGPTTQSFQFKEDVPDYTIVSDKDTYEVNEIMNLTITTPKDVNGIGILNENNKAIGLLKVKSYFNSDYTQKIWEVQISVGTAGDRELGLKVNQGGKWTVTDAKLNVTITKAVVEAAKIYEADFQADSIAVNETVQVKVRTNLATEKIGVKNERDKWVTITNATYEDTETERVWTVEMSFGSAGMRILNFLAADANGEWAPVNVQDSIVITK</sequence>
<protein>
    <submittedName>
        <fullName evidence="2">Uncharacterized protein</fullName>
    </submittedName>
</protein>
<dbReference type="EMBL" id="AP023321">
    <property type="protein sequence ID" value="BCI59788.1"/>
    <property type="molecule type" value="Genomic_DNA"/>
</dbReference>
<dbReference type="Proteomes" id="UP000593890">
    <property type="component" value="Chromosome"/>
</dbReference>
<gene>
    <name evidence="2" type="ORF">C12CBH8_04270</name>
</gene>
<organism evidence="2 3">
    <name type="scientific">Solibaculum mannosilyticum</name>
    <dbReference type="NCBI Taxonomy" id="2780922"/>
    <lineage>
        <taxon>Bacteria</taxon>
        <taxon>Bacillati</taxon>
        <taxon>Bacillota</taxon>
        <taxon>Clostridia</taxon>
        <taxon>Eubacteriales</taxon>
        <taxon>Oscillospiraceae</taxon>
        <taxon>Solibaculum</taxon>
    </lineage>
</organism>
<proteinExistence type="predicted"/>
<dbReference type="RefSeq" id="WP_090265748.1">
    <property type="nucleotide sequence ID" value="NZ_AP023321.1"/>
</dbReference>
<feature type="signal peptide" evidence="1">
    <location>
        <begin position="1"/>
        <end position="28"/>
    </location>
</feature>
<dbReference type="AlphaFoldDB" id="A0A7I8CZ78"/>
<dbReference type="KEGG" id="sman:C12CBH8_04270"/>
<evidence type="ECO:0000313" key="3">
    <source>
        <dbReference type="Proteomes" id="UP000593890"/>
    </source>
</evidence>
<feature type="chain" id="PRO_5030604671" evidence="1">
    <location>
        <begin position="29"/>
        <end position="329"/>
    </location>
</feature>
<reference evidence="3" key="1">
    <citation type="submission" date="2020-07" db="EMBL/GenBank/DDBJ databases">
        <title>Complete genome sequencing of Clostridia bacterium strain 12CBH8.</title>
        <authorList>
            <person name="Sakamoto M."/>
            <person name="Murakami T."/>
            <person name="Mori H."/>
        </authorList>
    </citation>
    <scope>NUCLEOTIDE SEQUENCE [LARGE SCALE GENOMIC DNA]</scope>
    <source>
        <strain evidence="3">12CBH8</strain>
    </source>
</reference>
<keyword evidence="3" id="KW-1185">Reference proteome</keyword>
<keyword evidence="1" id="KW-0732">Signal</keyword>
<evidence type="ECO:0000256" key="1">
    <source>
        <dbReference type="SAM" id="SignalP"/>
    </source>
</evidence>
<evidence type="ECO:0000313" key="2">
    <source>
        <dbReference type="EMBL" id="BCI59788.1"/>
    </source>
</evidence>